<reference evidence="2" key="3">
    <citation type="journal article" date="2017" name="Nature">
        <title>Genome sequence of the progenitor of the wheat D genome Aegilops tauschii.</title>
        <authorList>
            <person name="Luo M.C."/>
            <person name="Gu Y.Q."/>
            <person name="Puiu D."/>
            <person name="Wang H."/>
            <person name="Twardziok S.O."/>
            <person name="Deal K.R."/>
            <person name="Huo N."/>
            <person name="Zhu T."/>
            <person name="Wang L."/>
            <person name="Wang Y."/>
            <person name="McGuire P.E."/>
            <person name="Liu S."/>
            <person name="Long H."/>
            <person name="Ramasamy R.K."/>
            <person name="Rodriguez J.C."/>
            <person name="Van S.L."/>
            <person name="Yuan L."/>
            <person name="Wang Z."/>
            <person name="Xia Z."/>
            <person name="Xiao L."/>
            <person name="Anderson O.D."/>
            <person name="Ouyang S."/>
            <person name="Liang Y."/>
            <person name="Zimin A.V."/>
            <person name="Pertea G."/>
            <person name="Qi P."/>
            <person name="Bennetzen J.L."/>
            <person name="Dai X."/>
            <person name="Dawson M.W."/>
            <person name="Muller H.G."/>
            <person name="Kugler K."/>
            <person name="Rivarola-Duarte L."/>
            <person name="Spannagl M."/>
            <person name="Mayer K.F.X."/>
            <person name="Lu F.H."/>
            <person name="Bevan M.W."/>
            <person name="Leroy P."/>
            <person name="Li P."/>
            <person name="You F.M."/>
            <person name="Sun Q."/>
            <person name="Liu Z."/>
            <person name="Lyons E."/>
            <person name="Wicker T."/>
            <person name="Salzberg S.L."/>
            <person name="Devos K.M."/>
            <person name="Dvorak J."/>
        </authorList>
    </citation>
    <scope>NUCLEOTIDE SEQUENCE [LARGE SCALE GENOMIC DNA]</scope>
    <source>
        <strain evidence="2">cv. AL8/78</strain>
    </source>
</reference>
<dbReference type="EnsemblPlants" id="AET7Gv20327600.1">
    <property type="protein sequence ID" value="AET7Gv20327600.1"/>
    <property type="gene ID" value="AET7Gv20327600"/>
</dbReference>
<feature type="compositionally biased region" description="Polar residues" evidence="1">
    <location>
        <begin position="73"/>
        <end position="84"/>
    </location>
</feature>
<reference evidence="2" key="4">
    <citation type="submission" date="2019-03" db="UniProtKB">
        <authorList>
            <consortium name="EnsemblPlants"/>
        </authorList>
    </citation>
    <scope>IDENTIFICATION</scope>
</reference>
<dbReference type="Gramene" id="AET7Gv20327600.1">
    <property type="protein sequence ID" value="AET7Gv20327600.1"/>
    <property type="gene ID" value="AET7Gv20327600"/>
</dbReference>
<dbReference type="Proteomes" id="UP000015105">
    <property type="component" value="Chromosome 7D"/>
</dbReference>
<feature type="region of interest" description="Disordered" evidence="1">
    <location>
        <begin position="1"/>
        <end position="21"/>
    </location>
</feature>
<organism evidence="2 3">
    <name type="scientific">Aegilops tauschii subsp. strangulata</name>
    <name type="common">Goatgrass</name>
    <dbReference type="NCBI Taxonomy" id="200361"/>
    <lineage>
        <taxon>Eukaryota</taxon>
        <taxon>Viridiplantae</taxon>
        <taxon>Streptophyta</taxon>
        <taxon>Embryophyta</taxon>
        <taxon>Tracheophyta</taxon>
        <taxon>Spermatophyta</taxon>
        <taxon>Magnoliopsida</taxon>
        <taxon>Liliopsida</taxon>
        <taxon>Poales</taxon>
        <taxon>Poaceae</taxon>
        <taxon>BOP clade</taxon>
        <taxon>Pooideae</taxon>
        <taxon>Triticodae</taxon>
        <taxon>Triticeae</taxon>
        <taxon>Triticinae</taxon>
        <taxon>Aegilops</taxon>
    </lineage>
</organism>
<evidence type="ECO:0000313" key="2">
    <source>
        <dbReference type="EnsemblPlants" id="AET7Gv20327600.1"/>
    </source>
</evidence>
<reference evidence="3" key="2">
    <citation type="journal article" date="2017" name="Nat. Plants">
        <title>The Aegilops tauschii genome reveals multiple impacts of transposons.</title>
        <authorList>
            <person name="Zhao G."/>
            <person name="Zou C."/>
            <person name="Li K."/>
            <person name="Wang K."/>
            <person name="Li T."/>
            <person name="Gao L."/>
            <person name="Zhang X."/>
            <person name="Wang H."/>
            <person name="Yang Z."/>
            <person name="Liu X."/>
            <person name="Jiang W."/>
            <person name="Mao L."/>
            <person name="Kong X."/>
            <person name="Jiao Y."/>
            <person name="Jia J."/>
        </authorList>
    </citation>
    <scope>NUCLEOTIDE SEQUENCE [LARGE SCALE GENOMIC DNA]</scope>
    <source>
        <strain evidence="3">cv. AL8/78</strain>
    </source>
</reference>
<reference evidence="2" key="5">
    <citation type="journal article" date="2021" name="G3 (Bethesda)">
        <title>Aegilops tauschii genome assembly Aet v5.0 features greater sequence contiguity and improved annotation.</title>
        <authorList>
            <person name="Wang L."/>
            <person name="Zhu T."/>
            <person name="Rodriguez J.C."/>
            <person name="Deal K.R."/>
            <person name="Dubcovsky J."/>
            <person name="McGuire P.E."/>
            <person name="Lux T."/>
            <person name="Spannagl M."/>
            <person name="Mayer K.F.X."/>
            <person name="Baldrich P."/>
            <person name="Meyers B.C."/>
            <person name="Huo N."/>
            <person name="Gu Y.Q."/>
            <person name="Zhou H."/>
            <person name="Devos K.M."/>
            <person name="Bennetzen J.L."/>
            <person name="Unver T."/>
            <person name="Budak H."/>
            <person name="Gulick P.J."/>
            <person name="Galiba G."/>
            <person name="Kalapos B."/>
            <person name="Nelson D.R."/>
            <person name="Li P."/>
            <person name="You F.M."/>
            <person name="Luo M.C."/>
            <person name="Dvorak J."/>
        </authorList>
    </citation>
    <scope>NUCLEOTIDE SEQUENCE [LARGE SCALE GENOMIC DNA]</scope>
    <source>
        <strain evidence="2">cv. AL8/78</strain>
    </source>
</reference>
<keyword evidence="3" id="KW-1185">Reference proteome</keyword>
<name>A0A453QUB1_AEGTS</name>
<sequence>MESASPASPSSTPLAAASPVGLSAEAALTAPRWRDATRFLSAARHPRVPKTTPTGQESGQGGHSRATRPPHQITESAARQVQDSSRLRGCHVPSLLRPSQQVLLPLPSFAHQSTTPFLFSFLPLQATTPSIPPPARAPNLF</sequence>
<evidence type="ECO:0000256" key="1">
    <source>
        <dbReference type="SAM" id="MobiDB-lite"/>
    </source>
</evidence>
<feature type="region of interest" description="Disordered" evidence="1">
    <location>
        <begin position="37"/>
        <end position="86"/>
    </location>
</feature>
<accession>A0A453QUB1</accession>
<dbReference type="AlphaFoldDB" id="A0A453QUB1"/>
<reference evidence="3" key="1">
    <citation type="journal article" date="2014" name="Science">
        <title>Ancient hybridizations among the ancestral genomes of bread wheat.</title>
        <authorList>
            <consortium name="International Wheat Genome Sequencing Consortium,"/>
            <person name="Marcussen T."/>
            <person name="Sandve S.R."/>
            <person name="Heier L."/>
            <person name="Spannagl M."/>
            <person name="Pfeifer M."/>
            <person name="Jakobsen K.S."/>
            <person name="Wulff B.B."/>
            <person name="Steuernagel B."/>
            <person name="Mayer K.F."/>
            <person name="Olsen O.A."/>
        </authorList>
    </citation>
    <scope>NUCLEOTIDE SEQUENCE [LARGE SCALE GENOMIC DNA]</scope>
    <source>
        <strain evidence="3">cv. AL8/78</strain>
    </source>
</reference>
<feature type="compositionally biased region" description="Low complexity" evidence="1">
    <location>
        <begin position="1"/>
        <end position="19"/>
    </location>
</feature>
<protein>
    <submittedName>
        <fullName evidence="2">Uncharacterized protein</fullName>
    </submittedName>
</protein>
<evidence type="ECO:0000313" key="3">
    <source>
        <dbReference type="Proteomes" id="UP000015105"/>
    </source>
</evidence>
<proteinExistence type="predicted"/>